<keyword evidence="2" id="KW-1185">Reference proteome</keyword>
<dbReference type="RefSeq" id="WP_012566325.1">
    <property type="nucleotide sequence ID" value="NC_011420.2"/>
</dbReference>
<name>B6IMF7_RHOCS</name>
<evidence type="ECO:0000313" key="2">
    <source>
        <dbReference type="Proteomes" id="UP000001591"/>
    </source>
</evidence>
<dbReference type="OrthoDB" id="2081253at2"/>
<dbReference type="NCBIfam" id="TIGR01635">
    <property type="entry name" value="tail_comp_S"/>
    <property type="match status" value="1"/>
</dbReference>
<gene>
    <name evidence="1" type="ordered locus">RC1_1120</name>
</gene>
<dbReference type="InterPro" id="IPR006522">
    <property type="entry name" value="Phage_virion_morphogenesis"/>
</dbReference>
<proteinExistence type="predicted"/>
<dbReference type="Pfam" id="PF05069">
    <property type="entry name" value="Phage_tail_S"/>
    <property type="match status" value="1"/>
</dbReference>
<dbReference type="Proteomes" id="UP000001591">
    <property type="component" value="Chromosome"/>
</dbReference>
<dbReference type="eggNOG" id="COG5005">
    <property type="taxonomic scope" value="Bacteria"/>
</dbReference>
<dbReference type="AlphaFoldDB" id="B6IMF7"/>
<dbReference type="STRING" id="414684.RC1_1120"/>
<organism evidence="1 2">
    <name type="scientific">Rhodospirillum centenum (strain ATCC 51521 / SW)</name>
    <dbReference type="NCBI Taxonomy" id="414684"/>
    <lineage>
        <taxon>Bacteria</taxon>
        <taxon>Pseudomonadati</taxon>
        <taxon>Pseudomonadota</taxon>
        <taxon>Alphaproteobacteria</taxon>
        <taxon>Rhodospirillales</taxon>
        <taxon>Rhodospirillaceae</taxon>
        <taxon>Rhodospirillum</taxon>
    </lineage>
</organism>
<dbReference type="KEGG" id="rce:RC1_1120"/>
<evidence type="ECO:0000313" key="1">
    <source>
        <dbReference type="EMBL" id="ACI98536.1"/>
    </source>
</evidence>
<sequence>MPVQLSVTFNDGGAVAALEGLQGRIGNLRPAMDEVGQALQTSTHQRFLDAEDPDGRPWPELSAVTKAKRGSDAKPLRDRGNLFDSINWRAGAHEVAVGSIRKYARIQQLGGQAGRGRKVTIPPRPYLGVNEDDRQEIADILRVHLGD</sequence>
<dbReference type="HOGENOM" id="CLU_117141_0_1_5"/>
<dbReference type="EMBL" id="CP000613">
    <property type="protein sequence ID" value="ACI98536.1"/>
    <property type="molecule type" value="Genomic_DNA"/>
</dbReference>
<reference evidence="1 2" key="1">
    <citation type="journal article" date="2010" name="BMC Genomics">
        <title>Metabolic flexibility revealed in the genome of the cyst-forming alpha-1 proteobacterium Rhodospirillum centenum.</title>
        <authorList>
            <person name="Lu Y.K."/>
            <person name="Marden J."/>
            <person name="Han M."/>
            <person name="Swingley W.D."/>
            <person name="Mastrian S.D."/>
            <person name="Chowdhury S.R."/>
            <person name="Hao J."/>
            <person name="Helmy T."/>
            <person name="Kim S."/>
            <person name="Kurdoglu A.A."/>
            <person name="Matthies H.J."/>
            <person name="Rollo D."/>
            <person name="Stothard P."/>
            <person name="Blankenship R.E."/>
            <person name="Bauer C.E."/>
            <person name="Touchman J.W."/>
        </authorList>
    </citation>
    <scope>NUCLEOTIDE SEQUENCE [LARGE SCALE GENOMIC DNA]</scope>
    <source>
        <strain evidence="2">ATCC 51521 / SW</strain>
    </source>
</reference>
<accession>B6IMF7</accession>
<protein>
    <submittedName>
        <fullName evidence="1">G</fullName>
    </submittedName>
</protein>